<keyword evidence="10" id="KW-1185">Reference proteome</keyword>
<keyword evidence="6 8" id="KW-0472">Membrane</keyword>
<dbReference type="SUPFAM" id="SSF103473">
    <property type="entry name" value="MFS general substrate transporter"/>
    <property type="match status" value="1"/>
</dbReference>
<organism evidence="9 10">
    <name type="scientific">Trichostrongylus colubriformis</name>
    <name type="common">Black scour worm</name>
    <dbReference type="NCBI Taxonomy" id="6319"/>
    <lineage>
        <taxon>Eukaryota</taxon>
        <taxon>Metazoa</taxon>
        <taxon>Ecdysozoa</taxon>
        <taxon>Nematoda</taxon>
        <taxon>Chromadorea</taxon>
        <taxon>Rhabditida</taxon>
        <taxon>Rhabditina</taxon>
        <taxon>Rhabditomorpha</taxon>
        <taxon>Strongyloidea</taxon>
        <taxon>Trichostrongylidae</taxon>
        <taxon>Trichostrongylus</taxon>
    </lineage>
</organism>
<dbReference type="GO" id="GO:0022857">
    <property type="term" value="F:transmembrane transporter activity"/>
    <property type="evidence" value="ECO:0007669"/>
    <property type="project" value="InterPro"/>
</dbReference>
<proteinExistence type="inferred from homology"/>
<keyword evidence="4" id="KW-0571">Peptide transport</keyword>
<evidence type="ECO:0000313" key="9">
    <source>
        <dbReference type="EMBL" id="KAK5965744.1"/>
    </source>
</evidence>
<sequence length="563" mass="62288">MISSFATLIYHAFTCLAYLSPLLGSVLADSYLGRFKVILYGSSVYVLGHVLLSFGAVPTMGLAVRSMFDFGGLFVIALATGAIKPCVSAFAADQFTEEQQDLRSQFFSFFYFAINGGSLFAIILTPILRGRVSCLGSQYCFPLAFGVPGVLMVVALLFFLCGWKLYRKYPPSRENIAGAVIRCIWLAGTRSLVGRSSKPVGHWLDRAAPEYSPEMIQAVRSFINVAAIFGPLVFFWALFDQQGSTWVLQARRLDGKIGWITVLPEQINILNPLIVLIMVPVFEGIIYPCARKLEVNKTMETPPAAGRVYLQRIGNASHVHSFQRLGDSASIIGDLPTGRTEIDAGMYSIQAGDQVHTVNLTVPGKGYVMGLYDNNSTISQISTFMYAIEKTDNGGSRLYFVVPEGNAGQIFVVDHGNRVVASQNLTSGSFIDIRPRFFDNGEYMLYYGRDCSDTSCPRKIPFTAAMGSVRVLHIHDNSMESDYHELALWLLTVFMGNVIDMGISGTHIIPEPASEFFFYAFLMILTMGIFILLAIRYTYVENTDEAQPMQIKERPVASEDTNC</sequence>
<keyword evidence="3 7" id="KW-0812">Transmembrane</keyword>
<keyword evidence="7" id="KW-0813">Transport</keyword>
<accession>A0AAN8I9H2</accession>
<name>A0AAN8I9H2_TRICO</name>
<feature type="transmembrane region" description="Helical" evidence="8">
    <location>
        <begin position="141"/>
        <end position="163"/>
    </location>
</feature>
<dbReference type="AlphaFoldDB" id="A0AAN8I9H2"/>
<keyword evidence="5 8" id="KW-1133">Transmembrane helix</keyword>
<evidence type="ECO:0000256" key="3">
    <source>
        <dbReference type="ARBA" id="ARBA00022692"/>
    </source>
</evidence>
<comment type="subcellular location">
    <subcellularLocation>
        <location evidence="1 7">Membrane</location>
        <topology evidence="1 7">Multi-pass membrane protein</topology>
    </subcellularLocation>
</comment>
<feature type="transmembrane region" description="Helical" evidence="8">
    <location>
        <begin position="109"/>
        <end position="129"/>
    </location>
</feature>
<dbReference type="Gene3D" id="1.20.1250.20">
    <property type="entry name" value="MFS general substrate transporter like domains"/>
    <property type="match status" value="1"/>
</dbReference>
<protein>
    <submittedName>
        <fullName evidence="9">POT family protein</fullName>
    </submittedName>
</protein>
<comment type="similarity">
    <text evidence="2 7">Belongs to the major facilitator superfamily. Proton-dependent oligopeptide transporter (POT/PTR) (TC 2.A.17) family.</text>
</comment>
<evidence type="ECO:0000256" key="1">
    <source>
        <dbReference type="ARBA" id="ARBA00004141"/>
    </source>
</evidence>
<keyword evidence="4" id="KW-0653">Protein transport</keyword>
<dbReference type="InterPro" id="IPR018456">
    <property type="entry name" value="PTR2_symporter_CS"/>
</dbReference>
<feature type="transmembrane region" description="Helical" evidence="8">
    <location>
        <begin position="221"/>
        <end position="239"/>
    </location>
</feature>
<dbReference type="InterPro" id="IPR000109">
    <property type="entry name" value="POT_fam"/>
</dbReference>
<dbReference type="InterPro" id="IPR036259">
    <property type="entry name" value="MFS_trans_sf"/>
</dbReference>
<dbReference type="PROSITE" id="PS01023">
    <property type="entry name" value="PTR2_2"/>
    <property type="match status" value="1"/>
</dbReference>
<dbReference type="GO" id="GO:0016020">
    <property type="term" value="C:membrane"/>
    <property type="evidence" value="ECO:0007669"/>
    <property type="project" value="UniProtKB-SubCell"/>
</dbReference>
<evidence type="ECO:0000313" key="10">
    <source>
        <dbReference type="Proteomes" id="UP001331761"/>
    </source>
</evidence>
<gene>
    <name evidence="9" type="ORF">GCK32_001674</name>
</gene>
<dbReference type="Proteomes" id="UP001331761">
    <property type="component" value="Unassembled WGS sequence"/>
</dbReference>
<feature type="transmembrane region" description="Helical" evidence="8">
    <location>
        <begin position="269"/>
        <end position="290"/>
    </location>
</feature>
<feature type="transmembrane region" description="Helical" evidence="8">
    <location>
        <begin position="516"/>
        <end position="539"/>
    </location>
</feature>
<feature type="transmembrane region" description="Helical" evidence="8">
    <location>
        <begin position="486"/>
        <end position="510"/>
    </location>
</feature>
<reference evidence="9 10" key="1">
    <citation type="submission" date="2019-10" db="EMBL/GenBank/DDBJ databases">
        <title>Assembly and Annotation for the nematode Trichostrongylus colubriformis.</title>
        <authorList>
            <person name="Martin J."/>
        </authorList>
    </citation>
    <scope>NUCLEOTIDE SEQUENCE [LARGE SCALE GENOMIC DNA]</scope>
    <source>
        <strain evidence="9">G859</strain>
        <tissue evidence="9">Whole worm</tissue>
    </source>
</reference>
<evidence type="ECO:0000256" key="8">
    <source>
        <dbReference type="SAM" id="Phobius"/>
    </source>
</evidence>
<dbReference type="EMBL" id="WIXE01024271">
    <property type="protein sequence ID" value="KAK5965744.1"/>
    <property type="molecule type" value="Genomic_DNA"/>
</dbReference>
<evidence type="ECO:0000256" key="2">
    <source>
        <dbReference type="ARBA" id="ARBA00005982"/>
    </source>
</evidence>
<evidence type="ECO:0000256" key="4">
    <source>
        <dbReference type="ARBA" id="ARBA00022856"/>
    </source>
</evidence>
<dbReference type="PANTHER" id="PTHR11654">
    <property type="entry name" value="OLIGOPEPTIDE TRANSPORTER-RELATED"/>
    <property type="match status" value="1"/>
</dbReference>
<dbReference type="PROSITE" id="PS01022">
    <property type="entry name" value="PTR2_1"/>
    <property type="match status" value="1"/>
</dbReference>
<evidence type="ECO:0000256" key="6">
    <source>
        <dbReference type="ARBA" id="ARBA00023136"/>
    </source>
</evidence>
<dbReference type="Pfam" id="PF00854">
    <property type="entry name" value="PTR2"/>
    <property type="match status" value="1"/>
</dbReference>
<comment type="caution">
    <text evidence="9">The sequence shown here is derived from an EMBL/GenBank/DDBJ whole genome shotgun (WGS) entry which is preliminary data.</text>
</comment>
<dbReference type="GO" id="GO:0006857">
    <property type="term" value="P:oligopeptide transport"/>
    <property type="evidence" value="ECO:0007669"/>
    <property type="project" value="InterPro"/>
</dbReference>
<evidence type="ECO:0000256" key="7">
    <source>
        <dbReference type="RuleBase" id="RU003755"/>
    </source>
</evidence>
<feature type="transmembrane region" description="Helical" evidence="8">
    <location>
        <begin position="38"/>
        <end position="57"/>
    </location>
</feature>
<evidence type="ECO:0000256" key="5">
    <source>
        <dbReference type="ARBA" id="ARBA00022989"/>
    </source>
</evidence>